<dbReference type="AlphaFoldDB" id="G0EMW2"/>
<dbReference type="OrthoDB" id="307703at2"/>
<accession>G0EMW2</accession>
<sequence length="200" mass="23789">MKWYEKYPEEFREVLKKIFLNNFFDDYNDKEYILTDHDISVTIEVFENSLLIKELEGNASFPYLKNKKCADKVIIQKESDKVYNIYIFELTRKRKGDDELIEQFEGACLRTLAVISYFKYITINKVYLFFVRKDMSADPISFRRPISNKKLLVDNDEVLELNNISSVFDGEILKIKLLEHNKTYSIKTHSKEYGLNISFL</sequence>
<gene>
    <name evidence="1" type="ordered locus">Bint_2397</name>
</gene>
<evidence type="ECO:0000313" key="2">
    <source>
        <dbReference type="Proteomes" id="UP000008522"/>
    </source>
</evidence>
<reference evidence="1 2" key="1">
    <citation type="journal article" date="2011" name="BMC Genomics">
        <title>Complete genome sequence of Brachyspira intermedia reveals unique genomic features in Brachyspira species and phage-mediated horizontal gene transfer.</title>
        <authorList>
            <person name="Hafstrom T."/>
            <person name="Jansson D.S."/>
            <person name="Segerman B."/>
        </authorList>
    </citation>
    <scope>NUCLEOTIDE SEQUENCE [LARGE SCALE GENOMIC DNA]</scope>
    <source>
        <strain evidence="2">ATCC 51140 / PWS/A</strain>
    </source>
</reference>
<dbReference type="Proteomes" id="UP000008522">
    <property type="component" value="Chromosome"/>
</dbReference>
<dbReference type="KEGG" id="bip:Bint_2397"/>
<protein>
    <submittedName>
        <fullName evidence="1">Uncharacterized protein</fullName>
    </submittedName>
</protein>
<keyword evidence="2" id="KW-1185">Reference proteome</keyword>
<dbReference type="EMBL" id="CP002874">
    <property type="protein sequence ID" value="AEM23003.1"/>
    <property type="molecule type" value="Genomic_DNA"/>
</dbReference>
<dbReference type="PATRIC" id="fig|1045858.4.peg.2400"/>
<dbReference type="RefSeq" id="WP_014488811.1">
    <property type="nucleotide sequence ID" value="NC_017243.1"/>
</dbReference>
<dbReference type="HOGENOM" id="CLU_1364009_0_0_12"/>
<name>G0EMW2_BRAIP</name>
<proteinExistence type="predicted"/>
<dbReference type="GeneID" id="44970896"/>
<evidence type="ECO:0000313" key="1">
    <source>
        <dbReference type="EMBL" id="AEM23003.1"/>
    </source>
</evidence>
<organism evidence="1 2">
    <name type="scientific">Brachyspira intermedia (strain ATCC 51140 / PWS/A)</name>
    <name type="common">Serpulina intermedia</name>
    <dbReference type="NCBI Taxonomy" id="1045858"/>
    <lineage>
        <taxon>Bacteria</taxon>
        <taxon>Pseudomonadati</taxon>
        <taxon>Spirochaetota</taxon>
        <taxon>Spirochaetia</taxon>
        <taxon>Brachyspirales</taxon>
        <taxon>Brachyspiraceae</taxon>
        <taxon>Brachyspira</taxon>
    </lineage>
</organism>